<evidence type="ECO:0000313" key="4">
    <source>
        <dbReference type="RefSeq" id="XP_020082538.1"/>
    </source>
</evidence>
<feature type="region of interest" description="Disordered" evidence="2">
    <location>
        <begin position="521"/>
        <end position="547"/>
    </location>
</feature>
<reference evidence="3" key="1">
    <citation type="journal article" date="2015" name="Nat. Genet.">
        <title>The pineapple genome and the evolution of CAM photosynthesis.</title>
        <authorList>
            <person name="Ming R."/>
            <person name="VanBuren R."/>
            <person name="Wai C.M."/>
            <person name="Tang H."/>
            <person name="Schatz M.C."/>
            <person name="Bowers J.E."/>
            <person name="Lyons E."/>
            <person name="Wang M.L."/>
            <person name="Chen J."/>
            <person name="Biggers E."/>
            <person name="Zhang J."/>
            <person name="Huang L."/>
            <person name="Zhang L."/>
            <person name="Miao W."/>
            <person name="Zhang J."/>
            <person name="Ye Z."/>
            <person name="Miao C."/>
            <person name="Lin Z."/>
            <person name="Wang H."/>
            <person name="Zhou H."/>
            <person name="Yim W.C."/>
            <person name="Priest H.D."/>
            <person name="Zheng C."/>
            <person name="Woodhouse M."/>
            <person name="Edger P.P."/>
            <person name="Guyot R."/>
            <person name="Guo H.B."/>
            <person name="Guo H."/>
            <person name="Zheng G."/>
            <person name="Singh R."/>
            <person name="Sharma A."/>
            <person name="Min X."/>
            <person name="Zheng Y."/>
            <person name="Lee H."/>
            <person name="Gurtowski J."/>
            <person name="Sedlazeck F.J."/>
            <person name="Harkess A."/>
            <person name="McKain M.R."/>
            <person name="Liao Z."/>
            <person name="Fang J."/>
            <person name="Liu J."/>
            <person name="Zhang X."/>
            <person name="Zhang Q."/>
            <person name="Hu W."/>
            <person name="Qin Y."/>
            <person name="Wang K."/>
            <person name="Chen L.Y."/>
            <person name="Shirley N."/>
            <person name="Lin Y.R."/>
            <person name="Liu L.Y."/>
            <person name="Hernandez A.G."/>
            <person name="Wright C.L."/>
            <person name="Bulone V."/>
            <person name="Tuskan G.A."/>
            <person name="Heath K."/>
            <person name="Zee F."/>
            <person name="Moore P.H."/>
            <person name="Sunkar R."/>
            <person name="Leebens-Mack J.H."/>
            <person name="Mockler T."/>
            <person name="Bennetzen J.L."/>
            <person name="Freeling M."/>
            <person name="Sankoff D."/>
            <person name="Paterson A.H."/>
            <person name="Zhu X."/>
            <person name="Yang X."/>
            <person name="Smith J.A."/>
            <person name="Cushman J.C."/>
            <person name="Paull R.E."/>
            <person name="Yu Q."/>
        </authorList>
    </citation>
    <scope>NUCLEOTIDE SEQUENCE [LARGE SCALE GENOMIC DNA]</scope>
    <source>
        <strain evidence="3">cv. F153</strain>
    </source>
</reference>
<dbReference type="InterPro" id="IPR005061">
    <property type="entry name" value="Ist1"/>
</dbReference>
<gene>
    <name evidence="4" type="primary">LOC109706143</name>
</gene>
<dbReference type="Proteomes" id="UP000515123">
    <property type="component" value="Linkage group 2"/>
</dbReference>
<dbReference type="InterPro" id="IPR042277">
    <property type="entry name" value="IST1-like"/>
</dbReference>
<dbReference type="Gramene" id="Aco017468.1.mrna1">
    <property type="protein sequence ID" value="Aco017468.1.mrna1"/>
    <property type="gene ID" value="Aco017468.1.path1"/>
</dbReference>
<feature type="region of interest" description="Disordered" evidence="2">
    <location>
        <begin position="390"/>
        <end position="428"/>
    </location>
</feature>
<dbReference type="GeneID" id="109706143"/>
<dbReference type="PANTHER" id="PTHR12161">
    <property type="entry name" value="IST1 FAMILY MEMBER"/>
    <property type="match status" value="1"/>
</dbReference>
<feature type="compositionally biased region" description="Basic and acidic residues" evidence="2">
    <location>
        <begin position="533"/>
        <end position="547"/>
    </location>
</feature>
<organism evidence="3 4">
    <name type="scientific">Ananas comosus</name>
    <name type="common">Pineapple</name>
    <name type="synonym">Ananas ananas</name>
    <dbReference type="NCBI Taxonomy" id="4615"/>
    <lineage>
        <taxon>Eukaryota</taxon>
        <taxon>Viridiplantae</taxon>
        <taxon>Streptophyta</taxon>
        <taxon>Embryophyta</taxon>
        <taxon>Tracheophyta</taxon>
        <taxon>Spermatophyta</taxon>
        <taxon>Magnoliopsida</taxon>
        <taxon>Liliopsida</taxon>
        <taxon>Poales</taxon>
        <taxon>Bromeliaceae</taxon>
        <taxon>Bromelioideae</taxon>
        <taxon>Ananas</taxon>
    </lineage>
</organism>
<protein>
    <submittedName>
        <fullName evidence="4">Uncharacterized protein LOC109706143 isoform X1</fullName>
    </submittedName>
</protein>
<name>A0A6P5EME7_ANACO</name>
<sequence>MFDGLLGSKFSNNCKHATKRIKSRLDPIRKKKQAMLKFLRKDVADLLANRHDINAFGRIEGLIIEINQASCYEMIEQFCECILNHLPSLQKQRECPEEVTEVASTLIFAASRYPDLPELCDLRQIFTAKYGTNMESYANTEFVERVQQKSFSKEKKLQVIQDIAREFSVKFDLKALERKLSNPPGPEVERPKKHTSLPAGDEVVSQPTPVVFVHKQEVHVEARDIHVMCDVSSGDSYDHVEKTRKVKDTEQEDVVLNNRMLRYNYKEIQKDDQVKGDSAYSRRPKVQEGLVQEYAAMKYPEGKIRKMVPPYTKNGGTKNGNFMEKNSDGLASEKAEFIHCGLEKKQGAGSLNGKSINAVPLYAKLKVSKDGNNADKETYDDLSYDRTSLAESEHSIHERRPVKPLNRGRGVNLVPPYVKPNTNNLLAHDDRSDCVKHKDSMNGDERTTPMSVRRNFARPRFVQTNEGAVDDEKIVSRTPGGQRRLKSRGAGDDYDEKHMDSYRQPVGDEKDNAINYGRLLHQTASGQRKHTSQRRDANYDGDNYGDKVVDEHPNAVDGEIDNAIDYGKLLHQAPSARRRHTSGRTTCDEGYDEEEGMMDKLLYHYSKKGSVNNELSKAKTRMKTLPADPAVIDRGRVDSKADSQMRDSAAHAPERAVSLPAELLSPAEATRVPDRSTSMQPDLFGPNGGHVHPRMPDYDELAARISVLRMA</sequence>
<accession>A0A6P5EME7</accession>
<feature type="region of interest" description="Disordered" evidence="2">
    <location>
        <begin position="465"/>
        <end position="508"/>
    </location>
</feature>
<proteinExistence type="inferred from homology"/>
<dbReference type="Pfam" id="PF03398">
    <property type="entry name" value="Ist1"/>
    <property type="match status" value="1"/>
</dbReference>
<evidence type="ECO:0000256" key="2">
    <source>
        <dbReference type="SAM" id="MobiDB-lite"/>
    </source>
</evidence>
<dbReference type="GO" id="GO:0015031">
    <property type="term" value="P:protein transport"/>
    <property type="evidence" value="ECO:0007669"/>
    <property type="project" value="InterPro"/>
</dbReference>
<evidence type="ECO:0000313" key="3">
    <source>
        <dbReference type="Proteomes" id="UP000515123"/>
    </source>
</evidence>
<evidence type="ECO:0000256" key="1">
    <source>
        <dbReference type="ARBA" id="ARBA00005536"/>
    </source>
</evidence>
<keyword evidence="3" id="KW-1185">Reference proteome</keyword>
<dbReference type="AlphaFoldDB" id="A0A6P5EME7"/>
<dbReference type="OrthoDB" id="29853at2759"/>
<dbReference type="PANTHER" id="PTHR12161:SF14">
    <property type="entry name" value="REGULATOR OF VPS4 ACTIVITY IN THE MVB PATHWAY PROTEIN"/>
    <property type="match status" value="1"/>
</dbReference>
<reference evidence="4" key="2">
    <citation type="submission" date="2025-08" db="UniProtKB">
        <authorList>
            <consortium name="RefSeq"/>
        </authorList>
    </citation>
    <scope>IDENTIFICATION</scope>
    <source>
        <tissue evidence="4">Leaf</tissue>
    </source>
</reference>
<dbReference type="Gene3D" id="1.20.1260.60">
    <property type="entry name" value="Vacuolar protein sorting-associated protein Ist1"/>
    <property type="match status" value="1"/>
</dbReference>
<feature type="compositionally biased region" description="Basic and acidic residues" evidence="2">
    <location>
        <begin position="489"/>
        <end position="508"/>
    </location>
</feature>
<dbReference type="RefSeq" id="XP_020082538.1">
    <property type="nucleotide sequence ID" value="XM_020226949.1"/>
</dbReference>
<dbReference type="FunFam" id="1.20.1260.60:FF:000002">
    <property type="entry name" value="Vacuolar protein sorting-associated protein IST1"/>
    <property type="match status" value="1"/>
</dbReference>
<feature type="region of interest" description="Disordered" evidence="2">
    <location>
        <begin position="180"/>
        <end position="201"/>
    </location>
</feature>
<comment type="similarity">
    <text evidence="1">Belongs to the IST1 family.</text>
</comment>
<feature type="compositionally biased region" description="Basic and acidic residues" evidence="2">
    <location>
        <begin position="391"/>
        <end position="401"/>
    </location>
</feature>